<dbReference type="SUPFAM" id="SSF52980">
    <property type="entry name" value="Restriction endonuclease-like"/>
    <property type="match status" value="1"/>
</dbReference>
<dbReference type="GO" id="GO:0009307">
    <property type="term" value="P:DNA restriction-modification system"/>
    <property type="evidence" value="ECO:0007669"/>
    <property type="project" value="InterPro"/>
</dbReference>
<dbReference type="Proteomes" id="UP000034048">
    <property type="component" value="Unassembled WGS sequence"/>
</dbReference>
<sequence length="307" mass="35619">MIKINPEKVFFIKLGQSGSWNQECIKKGIVKIGFNQIDTKDIKLNKWDKIHDYYSKEASNSVASLYTNQIKNFYRADGKTLWITFYNQKLWWCSTKGPIYENSDKTKYKKTVNGWSSKNISGKELLMSNLSGTLLAVQGFRSTICNVQDPSYIINKINAEESSEIIAVEKDFNQLTNSVGILIKKLRPKDFELLVDLIFRGMGCQRVGVVGGPQKTIDIELFSPVIGERYLVQVKSETNWKQYQEYQKRFSEHTGYDKYYYIYHTTKDKKLKDYIEDEPNIIIWGLDNISRYVINSGLISWLINKIG</sequence>
<dbReference type="GO" id="GO:0003677">
    <property type="term" value="F:DNA binding"/>
    <property type="evidence" value="ECO:0007669"/>
    <property type="project" value="InterPro"/>
</dbReference>
<name>A0A0G0NRP5_9BACT</name>
<dbReference type="Pfam" id="PF04471">
    <property type="entry name" value="Mrr_cat"/>
    <property type="match status" value="1"/>
</dbReference>
<comment type="caution">
    <text evidence="2">The sequence shown here is derived from an EMBL/GenBank/DDBJ whole genome shotgun (WGS) entry which is preliminary data.</text>
</comment>
<dbReference type="InterPro" id="IPR007560">
    <property type="entry name" value="Restrct_endonuc_IV_Mrr"/>
</dbReference>
<evidence type="ECO:0000259" key="1">
    <source>
        <dbReference type="Pfam" id="PF04471"/>
    </source>
</evidence>
<dbReference type="InterPro" id="IPR011335">
    <property type="entry name" value="Restrct_endonuc-II-like"/>
</dbReference>
<gene>
    <name evidence="2" type="ORF">UT42_C0001G0023</name>
</gene>
<feature type="domain" description="Restriction endonuclease type IV Mrr" evidence="1">
    <location>
        <begin position="183"/>
        <end position="276"/>
    </location>
</feature>
<proteinExistence type="predicted"/>
<organism evidence="2 3">
    <name type="scientific">Candidatus Falkowbacteria bacterium GW2011_GWA2_39_24</name>
    <dbReference type="NCBI Taxonomy" id="1618634"/>
    <lineage>
        <taxon>Bacteria</taxon>
        <taxon>Candidatus Falkowiibacteriota</taxon>
    </lineage>
</organism>
<evidence type="ECO:0000313" key="3">
    <source>
        <dbReference type="Proteomes" id="UP000034048"/>
    </source>
</evidence>
<protein>
    <recommendedName>
        <fullName evidence="1">Restriction endonuclease type IV Mrr domain-containing protein</fullName>
    </recommendedName>
</protein>
<evidence type="ECO:0000313" key="2">
    <source>
        <dbReference type="EMBL" id="KKR15466.1"/>
    </source>
</evidence>
<dbReference type="GO" id="GO:0004519">
    <property type="term" value="F:endonuclease activity"/>
    <property type="evidence" value="ECO:0007669"/>
    <property type="project" value="InterPro"/>
</dbReference>
<dbReference type="EMBL" id="LBWS01000001">
    <property type="protein sequence ID" value="KKR15466.1"/>
    <property type="molecule type" value="Genomic_DNA"/>
</dbReference>
<reference evidence="2 3" key="1">
    <citation type="journal article" date="2015" name="Nature">
        <title>rRNA introns, odd ribosomes, and small enigmatic genomes across a large radiation of phyla.</title>
        <authorList>
            <person name="Brown C.T."/>
            <person name="Hug L.A."/>
            <person name="Thomas B.C."/>
            <person name="Sharon I."/>
            <person name="Castelle C.J."/>
            <person name="Singh A."/>
            <person name="Wilkins M.J."/>
            <person name="Williams K.H."/>
            <person name="Banfield J.F."/>
        </authorList>
    </citation>
    <scope>NUCLEOTIDE SEQUENCE [LARGE SCALE GENOMIC DNA]</scope>
</reference>
<dbReference type="AlphaFoldDB" id="A0A0G0NRP5"/>
<accession>A0A0G0NRP5</accession>